<feature type="transmembrane region" description="Helical" evidence="7">
    <location>
        <begin position="912"/>
        <end position="930"/>
    </location>
</feature>
<feature type="transmembrane region" description="Helical" evidence="7">
    <location>
        <begin position="279"/>
        <end position="302"/>
    </location>
</feature>
<evidence type="ECO:0000256" key="5">
    <source>
        <dbReference type="ARBA" id="ARBA00023136"/>
    </source>
</evidence>
<dbReference type="OrthoDB" id="1936208at2759"/>
<feature type="transmembrane region" description="Helical" evidence="7">
    <location>
        <begin position="465"/>
        <end position="489"/>
    </location>
</feature>
<dbReference type="Pfam" id="PF07810">
    <property type="entry name" value="TMC"/>
    <property type="match status" value="2"/>
</dbReference>
<evidence type="ECO:0000256" key="2">
    <source>
        <dbReference type="ARBA" id="ARBA00006510"/>
    </source>
</evidence>
<dbReference type="PANTHER" id="PTHR23302">
    <property type="entry name" value="TRANSMEMBRANE CHANNEL-RELATED"/>
    <property type="match status" value="1"/>
</dbReference>
<comment type="subcellular location">
    <subcellularLocation>
        <location evidence="1">Membrane</location>
        <topology evidence="1">Multi-pass membrane protein</topology>
    </subcellularLocation>
</comment>
<evidence type="ECO:0000313" key="9">
    <source>
        <dbReference type="EMBL" id="RMX59741.1"/>
    </source>
</evidence>
<evidence type="ECO:0000256" key="4">
    <source>
        <dbReference type="ARBA" id="ARBA00022989"/>
    </source>
</evidence>
<evidence type="ECO:0000313" key="10">
    <source>
        <dbReference type="Proteomes" id="UP000275408"/>
    </source>
</evidence>
<feature type="transmembrane region" description="Helical" evidence="7">
    <location>
        <begin position="322"/>
        <end position="340"/>
    </location>
</feature>
<dbReference type="Proteomes" id="UP000275408">
    <property type="component" value="Unassembled WGS sequence"/>
</dbReference>
<feature type="transmembrane region" description="Helical" evidence="7">
    <location>
        <begin position="1129"/>
        <end position="1145"/>
    </location>
</feature>
<feature type="compositionally biased region" description="Polar residues" evidence="6">
    <location>
        <begin position="1392"/>
        <end position="1408"/>
    </location>
</feature>
<proteinExistence type="inferred from homology"/>
<evidence type="ECO:0000256" key="7">
    <source>
        <dbReference type="SAM" id="Phobius"/>
    </source>
</evidence>
<feature type="region of interest" description="Disordered" evidence="6">
    <location>
        <begin position="1381"/>
        <end position="1408"/>
    </location>
</feature>
<comment type="similarity">
    <text evidence="2">Belongs to the TMC family.</text>
</comment>
<feature type="transmembrane region" description="Helical" evidence="7">
    <location>
        <begin position="1043"/>
        <end position="1066"/>
    </location>
</feature>
<dbReference type="InterPro" id="IPR038900">
    <property type="entry name" value="TMC"/>
</dbReference>
<gene>
    <name evidence="9" type="ORF">pdam_00020999</name>
</gene>
<feature type="transmembrane region" description="Helical" evidence="7">
    <location>
        <begin position="1224"/>
        <end position="1241"/>
    </location>
</feature>
<dbReference type="GO" id="GO:0005886">
    <property type="term" value="C:plasma membrane"/>
    <property type="evidence" value="ECO:0007669"/>
    <property type="project" value="InterPro"/>
</dbReference>
<keyword evidence="4 7" id="KW-1133">Transmembrane helix</keyword>
<feature type="transmembrane region" description="Helical" evidence="7">
    <location>
        <begin position="528"/>
        <end position="552"/>
    </location>
</feature>
<dbReference type="PANTHER" id="PTHR23302:SF24">
    <property type="entry name" value="TMC DOMAIN-CONTAINING PROTEIN"/>
    <property type="match status" value="1"/>
</dbReference>
<feature type="transmembrane region" description="Helical" evidence="7">
    <location>
        <begin position="366"/>
        <end position="389"/>
    </location>
</feature>
<evidence type="ECO:0000256" key="3">
    <source>
        <dbReference type="ARBA" id="ARBA00022692"/>
    </source>
</evidence>
<reference evidence="9 10" key="1">
    <citation type="journal article" date="2018" name="Sci. Rep.">
        <title>Comparative analysis of the Pocillopora damicornis genome highlights role of immune system in coral evolution.</title>
        <authorList>
            <person name="Cunning R."/>
            <person name="Bay R.A."/>
            <person name="Gillette P."/>
            <person name="Baker A.C."/>
            <person name="Traylor-Knowles N."/>
        </authorList>
    </citation>
    <scope>NUCLEOTIDE SEQUENCE [LARGE SCALE GENOMIC DNA]</scope>
    <source>
        <strain evidence="9">RSMAS</strain>
        <tissue evidence="9">Whole animal</tissue>
    </source>
</reference>
<evidence type="ECO:0000259" key="8">
    <source>
        <dbReference type="Pfam" id="PF07810"/>
    </source>
</evidence>
<keyword evidence="3 7" id="KW-0812">Transmembrane</keyword>
<feature type="transmembrane region" description="Helical" evidence="7">
    <location>
        <begin position="1320"/>
        <end position="1344"/>
    </location>
</feature>
<dbReference type="GO" id="GO:0008381">
    <property type="term" value="F:mechanosensitive monoatomic ion channel activity"/>
    <property type="evidence" value="ECO:0007669"/>
    <property type="project" value="TreeGrafter"/>
</dbReference>
<evidence type="ECO:0000256" key="1">
    <source>
        <dbReference type="ARBA" id="ARBA00004141"/>
    </source>
</evidence>
<dbReference type="InterPro" id="IPR012496">
    <property type="entry name" value="TMC_dom"/>
</dbReference>
<feature type="transmembrane region" description="Helical" evidence="7">
    <location>
        <begin position="233"/>
        <end position="259"/>
    </location>
</feature>
<dbReference type="EMBL" id="RCHS01000282">
    <property type="protein sequence ID" value="RMX59741.1"/>
    <property type="molecule type" value="Genomic_DNA"/>
</dbReference>
<sequence>MQIAMSWKLTKTAVSEWSRDYELWKGHLKRVEGRFGNGVSSFFVFLKLLFFLNMATFILEFGFVTLPSVIIEPSITSNSCTFTTAETQQRNTSSAAVAAGYEVADFISGKGWISTTLMFYAGYGDSELISNAGVKYNLPLAYLLVGWSFFILSLILVVRSLGESLAETYLDSGGSLSSFCNQIFAGWDFCITNEKTAQEKELSFLQNVKAQFAEEERQEKVQNRTTQIKCQLYTIRIVCFLLVLGLLGGAIYAIILSLSASTDPEIIEKASQFQSGEEILRFAPSLTITILNILLPQIFNILAKFEDWSPAFEVNITLYRNIILKLASLVVLMLKIYTQVGETCETSPEMCCKQFWENEIASQMYMLIWTDFFINIFSTIIVTTLWKLMYKHTQCFKKVGMPVFDIPKEVLGLVYGECLIWIGTFFSPIMPGMGAVKFFILFYVKLIAVMFNYRPSERVYKATRSNYLFTALLLISFFMCLGIIGWGVASMRPSCLGPFSNANCNADARMYQVLTKEISTWPSVVQDIINFVTTVTFIFPVLTVVCLLLYYFRSMALSLLQTIETLKDQLALEGRDKRKLEEKLYRYEEAERKSTKAVHPTVEVTNKNEEPTLYRRALSWQIFVILGDDTNSTINLDSSFLDMTGRVSPGLDAMSNSQEMLEMGSRGSNYPYEGMEDDAETQRSINRSFRNLPSRSAQRSLHNASTRRRGTVTRASMRANQDVEVLNIEDYNDEEDDMASPKELAQPMSAKRRYKRSMRTMKTQKRISRWKAFKLRVAMFWQSTTSSISEWSQDLELWKGPLKEVEGRFGNGVVSFFLFLKWLMFLNLVIFFLEFGLVSLPAIVIKNTTAQASTNWCDFNALNARSVSNSIADKLFDFVTGQGWINTTLMFYAGYPATELLSEEEIKYDLPLAYLMVGGAYFFCSLLLMVRNYPLEAQGLKPPADIKEDTQCKIYSYRSCVFHFFSLAKSFQQSYIESGGTTSSFCNKVFASWDYCISDENTAKIKSQNIVQTVKAELEEDKRLAKVQNRTTGDKCCLYTVRFLINLVVTVSLGGAVFAIITIVAVSTNPENQIAATEINTFLGTVLNFSPSLTITFLNFLLPLIFNFLSKFEDWSPRFEVNINLFRTVLLRLASIAVLMITLYVDNWENQIASQMYMLIWIDFFLHIAVSLVGTTIWRLLYKHTSCFKKFGLPEFDIPKQVLQLVYGECLIWIGTFFSPLMPAMGVVKLFLVFYIEKVALMHNNKPSDKVYQGTRSNYLFTVLLLISFLMCLIAVGWGITRVRPSCQGPFSNFNCDPNKRILDVLVKEIRTWPQAIQEIINYLSTAAFIFPILMIICLMLYYFRSMSKSHLHMIEMLKDQLVLEGRDKRFLMEKMIQDGKNTGDVDDDSSSGETQHTTLRPSSNLQF</sequence>
<organism evidence="9 10">
    <name type="scientific">Pocillopora damicornis</name>
    <name type="common">Cauliflower coral</name>
    <name type="synonym">Millepora damicornis</name>
    <dbReference type="NCBI Taxonomy" id="46731"/>
    <lineage>
        <taxon>Eukaryota</taxon>
        <taxon>Metazoa</taxon>
        <taxon>Cnidaria</taxon>
        <taxon>Anthozoa</taxon>
        <taxon>Hexacorallia</taxon>
        <taxon>Scleractinia</taxon>
        <taxon>Astrocoeniina</taxon>
        <taxon>Pocilloporidae</taxon>
        <taxon>Pocillopora</taxon>
    </lineage>
</organism>
<accession>A0A3M6V1D1</accession>
<feature type="region of interest" description="Disordered" evidence="6">
    <location>
        <begin position="689"/>
        <end position="711"/>
    </location>
</feature>
<feature type="domain" description="TMC" evidence="8">
    <location>
        <begin position="1148"/>
        <end position="1253"/>
    </location>
</feature>
<feature type="transmembrane region" description="Helical" evidence="7">
    <location>
        <begin position="1086"/>
        <end position="1109"/>
    </location>
</feature>
<feature type="transmembrane region" description="Helical" evidence="7">
    <location>
        <begin position="410"/>
        <end position="429"/>
    </location>
</feature>
<feature type="transmembrane region" description="Helical" evidence="7">
    <location>
        <begin position="1157"/>
        <end position="1181"/>
    </location>
</feature>
<keyword evidence="5 7" id="KW-0472">Membrane</keyword>
<name>A0A3M6V1D1_POCDA</name>
<dbReference type="STRING" id="46731.A0A3M6V1D1"/>
<feature type="transmembrane region" description="Helical" evidence="7">
    <location>
        <begin position="1261"/>
        <end position="1280"/>
    </location>
</feature>
<feature type="domain" description="TMC" evidence="8">
    <location>
        <begin position="356"/>
        <end position="462"/>
    </location>
</feature>
<protein>
    <recommendedName>
        <fullName evidence="8">TMC domain-containing protein</fullName>
    </recommendedName>
</protein>
<comment type="caution">
    <text evidence="9">The sequence shown here is derived from an EMBL/GenBank/DDBJ whole genome shotgun (WGS) entry which is preliminary data.</text>
</comment>
<evidence type="ECO:0000256" key="6">
    <source>
        <dbReference type="SAM" id="MobiDB-lite"/>
    </source>
</evidence>
<feature type="transmembrane region" description="Helical" evidence="7">
    <location>
        <begin position="435"/>
        <end position="453"/>
    </location>
</feature>
<feature type="compositionally biased region" description="Polar residues" evidence="6">
    <location>
        <begin position="689"/>
        <end position="704"/>
    </location>
</feature>
<feature type="transmembrane region" description="Helical" evidence="7">
    <location>
        <begin position="35"/>
        <end position="59"/>
    </location>
</feature>
<feature type="transmembrane region" description="Helical" evidence="7">
    <location>
        <begin position="140"/>
        <end position="158"/>
    </location>
</feature>
<keyword evidence="10" id="KW-1185">Reference proteome</keyword>